<proteinExistence type="predicted"/>
<keyword evidence="5" id="KW-0472">Membrane</keyword>
<feature type="domain" description="Gram-positive cocci surface proteins LPxTG" evidence="7">
    <location>
        <begin position="432"/>
        <end position="467"/>
    </location>
</feature>
<dbReference type="InterPro" id="IPR019931">
    <property type="entry name" value="LPXTG_anchor"/>
</dbReference>
<dbReference type="NCBIfam" id="TIGR01167">
    <property type="entry name" value="LPXTG_anchor"/>
    <property type="match status" value="1"/>
</dbReference>
<evidence type="ECO:0000256" key="2">
    <source>
        <dbReference type="ARBA" id="ARBA00022525"/>
    </source>
</evidence>
<dbReference type="KEGG" id="pxv:FXF36_01320"/>
<name>A0A5P6VMH0_PSEXY</name>
<dbReference type="Pfam" id="PF00746">
    <property type="entry name" value="Gram_pos_anchor"/>
    <property type="match status" value="1"/>
</dbReference>
<dbReference type="RefSeq" id="WP_151622100.1">
    <property type="nucleotide sequence ID" value="NZ_CP043028.1"/>
</dbReference>
<keyword evidence="2" id="KW-0964">Secreted</keyword>
<keyword evidence="5" id="KW-0812">Transmembrane</keyword>
<sequence>MKGFKRILALATTLVMALGMTITASAEGTVPKGTITVTGAENATLYIRQVVKADTTTKTGWSFVDAASEELFAGFAGDTAQAKIEDYKTSSEADRVVKFGNKLEALSVTEQFTGTYTNAEPGLYVIKATEEGFTYSPMIAAINYNDDLDGVKNAVVKAKKTPTTINKTYGEGDEYVELGKEIPYSVEVVVPYSPMGSTTAFVVTDTLTGGEYKLETGENADKTKVVATIGNDSKTYYIAPSNNSLTIDLAADWVINDPTDSTRDNKYANATLTLTYTAIATGSAISNDVNVNNTTGKTVKSYTSKLQIMKTNVPAEGEEPELLNGAKFVIKDGIDENAKYAILDAEGKLTGWGTLAEAKVNPLTTAGGIAIASGFDKDKTYWFEEIEAPQGYSLNLNPVAVTSDSWIDDPDEEDAKFMIGTAIMSDTTLITLPFTGGSGTVAFTVFGILFMSAAAGLFYANKKKSAK</sequence>
<evidence type="ECO:0000313" key="8">
    <source>
        <dbReference type="EMBL" id="QFJ53602.1"/>
    </source>
</evidence>
<dbReference type="OrthoDB" id="1819349at2"/>
<dbReference type="InterPro" id="IPR041033">
    <property type="entry name" value="SpaA_PFL_dom_1"/>
</dbReference>
<evidence type="ECO:0000256" key="1">
    <source>
        <dbReference type="ARBA" id="ARBA00022512"/>
    </source>
</evidence>
<dbReference type="Gene3D" id="2.60.40.10">
    <property type="entry name" value="Immunoglobulins"/>
    <property type="match status" value="1"/>
</dbReference>
<dbReference type="Pfam" id="PF17802">
    <property type="entry name" value="SpaA"/>
    <property type="match status" value="1"/>
</dbReference>
<dbReference type="PROSITE" id="PS50847">
    <property type="entry name" value="GRAM_POS_ANCHORING"/>
    <property type="match status" value="1"/>
</dbReference>
<evidence type="ECO:0000256" key="4">
    <source>
        <dbReference type="ARBA" id="ARBA00023088"/>
    </source>
</evidence>
<dbReference type="AlphaFoldDB" id="A0A5P6VMH0"/>
<organism evidence="8 9">
    <name type="scientific">Pseudobutyrivibrio xylanivorans</name>
    <dbReference type="NCBI Taxonomy" id="185007"/>
    <lineage>
        <taxon>Bacteria</taxon>
        <taxon>Bacillati</taxon>
        <taxon>Bacillota</taxon>
        <taxon>Clostridia</taxon>
        <taxon>Lachnospirales</taxon>
        <taxon>Lachnospiraceae</taxon>
        <taxon>Pseudobutyrivibrio</taxon>
    </lineage>
</organism>
<reference evidence="9" key="1">
    <citation type="submission" date="2019-08" db="EMBL/GenBank/DDBJ databases">
        <title>Complete Genome Sequence of the Polysaccharide-Degrading Rumen Bacterium Pseudobutyrivibrio xylanivorans MA3014.</title>
        <authorList>
            <person name="Palevich N."/>
            <person name="Maclean P.H."/>
            <person name="Kelly W.J."/>
            <person name="Leahy S.C."/>
            <person name="Rakonjac J."/>
            <person name="Attwood G.T."/>
        </authorList>
    </citation>
    <scope>NUCLEOTIDE SEQUENCE [LARGE SCALE GENOMIC DNA]</scope>
    <source>
        <strain evidence="9">MA3014</strain>
    </source>
</reference>
<feature type="chain" id="PRO_5024916356" evidence="6">
    <location>
        <begin position="27"/>
        <end position="467"/>
    </location>
</feature>
<evidence type="ECO:0000256" key="6">
    <source>
        <dbReference type="SAM" id="SignalP"/>
    </source>
</evidence>
<feature type="transmembrane region" description="Helical" evidence="5">
    <location>
        <begin position="441"/>
        <end position="460"/>
    </location>
</feature>
<evidence type="ECO:0000259" key="7">
    <source>
        <dbReference type="PROSITE" id="PS50847"/>
    </source>
</evidence>
<dbReference type="Proteomes" id="UP000327030">
    <property type="component" value="Chromosome 1"/>
</dbReference>
<feature type="signal peptide" evidence="6">
    <location>
        <begin position="1"/>
        <end position="26"/>
    </location>
</feature>
<keyword evidence="4" id="KW-0572">Peptidoglycan-anchor</keyword>
<keyword evidence="5" id="KW-1133">Transmembrane helix</keyword>
<protein>
    <submittedName>
        <fullName evidence="8">LPXTG cell wall anchor domain-containing protein</fullName>
    </submittedName>
</protein>
<keyword evidence="3 6" id="KW-0732">Signal</keyword>
<dbReference type="EMBL" id="CP043028">
    <property type="protein sequence ID" value="QFJ53602.1"/>
    <property type="molecule type" value="Genomic_DNA"/>
</dbReference>
<evidence type="ECO:0000256" key="5">
    <source>
        <dbReference type="SAM" id="Phobius"/>
    </source>
</evidence>
<evidence type="ECO:0000313" key="9">
    <source>
        <dbReference type="Proteomes" id="UP000327030"/>
    </source>
</evidence>
<accession>A0A5P6VMH0</accession>
<evidence type="ECO:0000256" key="3">
    <source>
        <dbReference type="ARBA" id="ARBA00022729"/>
    </source>
</evidence>
<gene>
    <name evidence="8" type="ORF">FXF36_01320</name>
</gene>
<dbReference type="InterPro" id="IPR013783">
    <property type="entry name" value="Ig-like_fold"/>
</dbReference>
<keyword evidence="1" id="KW-0134">Cell wall</keyword>